<dbReference type="AlphaFoldDB" id="A0AAE0F628"/>
<keyword evidence="2" id="KW-1185">Reference proteome</keyword>
<comment type="caution">
    <text evidence="1">The sequence shown here is derived from an EMBL/GenBank/DDBJ whole genome shotgun (WGS) entry which is preliminary data.</text>
</comment>
<name>A0AAE0F628_9CHLO</name>
<gene>
    <name evidence="1" type="ORF">CYMTET_37385</name>
</gene>
<accession>A0AAE0F628</accession>
<evidence type="ECO:0000313" key="1">
    <source>
        <dbReference type="EMBL" id="KAK3253386.1"/>
    </source>
</evidence>
<dbReference type="Proteomes" id="UP001190700">
    <property type="component" value="Unassembled WGS sequence"/>
</dbReference>
<evidence type="ECO:0000313" key="2">
    <source>
        <dbReference type="Proteomes" id="UP001190700"/>
    </source>
</evidence>
<protein>
    <submittedName>
        <fullName evidence="1">Uncharacterized protein</fullName>
    </submittedName>
</protein>
<reference evidence="1 2" key="1">
    <citation type="journal article" date="2015" name="Genome Biol. Evol.">
        <title>Comparative Genomics of a Bacterivorous Green Alga Reveals Evolutionary Causalities and Consequences of Phago-Mixotrophic Mode of Nutrition.</title>
        <authorList>
            <person name="Burns J.A."/>
            <person name="Paasch A."/>
            <person name="Narechania A."/>
            <person name="Kim E."/>
        </authorList>
    </citation>
    <scope>NUCLEOTIDE SEQUENCE [LARGE SCALE GENOMIC DNA]</scope>
    <source>
        <strain evidence="1 2">PLY_AMNH</strain>
    </source>
</reference>
<proteinExistence type="predicted"/>
<sequence length="394" mass="44575">MANAPAGDDVTFGPIGVGDFVYSPRISNNTNNTHDERCKFYMITDSTKMIENLYVRNAIRDARVNLPPEKLGEFNREYSIVCYNGKTLIARSPPDRNRPVEFMAAKVFLEFHCTSDNKLIVEREEEALNGDGSIYWKKKIETKDSAAEWLQHSLAKRYYDVEFVPGDAGELATQSTFNLWRGWPVGLKPEGDCSLWKALLLDLCRGDHVVYKWTFDWFADIIQNPNRKPGSALVFCRDVGGRGGDALVEFLGMLVGQAHYFEVTGGHQLTSAYDRLMQSLLVVVDLAVWVRNKTAGDILKCMVTDEKSYMGNNTATYMRTVFFSNDSCVVPLDRKCPRYICLYTSGIYRDDFAFFELLREQMLGEQNGLGSLFHELSTANLSSWDAQSPPIPFG</sequence>
<dbReference type="EMBL" id="LGRX02024847">
    <property type="protein sequence ID" value="KAK3253386.1"/>
    <property type="molecule type" value="Genomic_DNA"/>
</dbReference>
<organism evidence="1 2">
    <name type="scientific">Cymbomonas tetramitiformis</name>
    <dbReference type="NCBI Taxonomy" id="36881"/>
    <lineage>
        <taxon>Eukaryota</taxon>
        <taxon>Viridiplantae</taxon>
        <taxon>Chlorophyta</taxon>
        <taxon>Pyramimonadophyceae</taxon>
        <taxon>Pyramimonadales</taxon>
        <taxon>Pyramimonadaceae</taxon>
        <taxon>Cymbomonas</taxon>
    </lineage>
</organism>